<gene>
    <name evidence="1" type="ORF">CLG85_00825</name>
</gene>
<dbReference type="AlphaFoldDB" id="A0A2A3K148"/>
<dbReference type="EMBL" id="NTHN01000011">
    <property type="protein sequence ID" value="PBD21082.1"/>
    <property type="molecule type" value="Genomic_DNA"/>
</dbReference>
<evidence type="ECO:0000313" key="1">
    <source>
        <dbReference type="EMBL" id="PBD21082.1"/>
    </source>
</evidence>
<proteinExistence type="predicted"/>
<name>A0A2A3K148_9RHOB</name>
<accession>A0A2A3K148</accession>
<comment type="caution">
    <text evidence="1">The sequence shown here is derived from an EMBL/GenBank/DDBJ whole genome shotgun (WGS) entry which is preliminary data.</text>
</comment>
<reference evidence="1" key="1">
    <citation type="submission" date="2017-09" db="EMBL/GenBank/DDBJ databases">
        <title>Yangia sp. SAOS 153D whole genome sequencing.</title>
        <authorList>
            <person name="Verma A."/>
            <person name="Krishnamurthi S."/>
        </authorList>
    </citation>
    <scope>NUCLEOTIDE SEQUENCE [LARGE SCALE GENOMIC DNA]</scope>
    <source>
        <strain evidence="1">SAOS 153D</strain>
    </source>
</reference>
<sequence>MSAFVDRLREAAQLGPAHHRTVVLVLGAAADRVETMEATLRRTLTVLETAERNYRLSFNPVPFQVEALRHAIQAVREQLEELTR</sequence>
<organism evidence="1">
    <name type="scientific">Alloyangia mangrovi</name>
    <dbReference type="NCBI Taxonomy" id="1779329"/>
    <lineage>
        <taxon>Bacteria</taxon>
        <taxon>Pseudomonadati</taxon>
        <taxon>Pseudomonadota</taxon>
        <taxon>Alphaproteobacteria</taxon>
        <taxon>Rhodobacterales</taxon>
        <taxon>Roseobacteraceae</taxon>
        <taxon>Alloyangia</taxon>
    </lineage>
</organism>
<protein>
    <recommendedName>
        <fullName evidence="2">Histidine kinase</fullName>
    </recommendedName>
</protein>
<evidence type="ECO:0008006" key="2">
    <source>
        <dbReference type="Google" id="ProtNLM"/>
    </source>
</evidence>